<dbReference type="PATRIC" id="fig|128780.6.peg.3450"/>
<feature type="coiled-coil region" evidence="2">
    <location>
        <begin position="118"/>
        <end position="152"/>
    </location>
</feature>
<feature type="transmembrane region" description="Helical" evidence="4">
    <location>
        <begin position="612"/>
        <end position="632"/>
    </location>
</feature>
<dbReference type="EMBL" id="CP012900">
    <property type="protein sequence ID" value="ALJ29746.1"/>
    <property type="molecule type" value="Genomic_DNA"/>
</dbReference>
<dbReference type="KEGG" id="sacz:AOT14_34060"/>
<evidence type="ECO:0000256" key="4">
    <source>
        <dbReference type="SAM" id="Phobius"/>
    </source>
</evidence>
<evidence type="ECO:0000256" key="2">
    <source>
        <dbReference type="SAM" id="Coils"/>
    </source>
</evidence>
<evidence type="ECO:0000259" key="5">
    <source>
        <dbReference type="Pfam" id="PF10145"/>
    </source>
</evidence>
<dbReference type="InterPro" id="IPR010090">
    <property type="entry name" value="Phage_tape_meas"/>
</dbReference>
<dbReference type="NCBIfam" id="TIGR01760">
    <property type="entry name" value="tape_meas_TP901"/>
    <property type="match status" value="1"/>
</dbReference>
<accession>A0A0S1B421</accession>
<evidence type="ECO:0000313" key="6">
    <source>
        <dbReference type="EMBL" id="ALJ29746.1"/>
    </source>
</evidence>
<keyword evidence="4" id="KW-1133">Transmembrane helix</keyword>
<feature type="domain" description="Phage tail tape measure protein" evidence="5">
    <location>
        <begin position="291"/>
        <end position="504"/>
    </location>
</feature>
<evidence type="ECO:0000256" key="1">
    <source>
        <dbReference type="ARBA" id="ARBA00022612"/>
    </source>
</evidence>
<dbReference type="OrthoDB" id="8019720at2"/>
<evidence type="ECO:0000256" key="3">
    <source>
        <dbReference type="SAM" id="MobiDB-lite"/>
    </source>
</evidence>
<keyword evidence="4" id="KW-0472">Membrane</keyword>
<organism evidence="6 7">
    <name type="scientific">Stenotrophomonas acidaminiphila</name>
    <dbReference type="NCBI Taxonomy" id="128780"/>
    <lineage>
        <taxon>Bacteria</taxon>
        <taxon>Pseudomonadati</taxon>
        <taxon>Pseudomonadota</taxon>
        <taxon>Gammaproteobacteria</taxon>
        <taxon>Lysobacterales</taxon>
        <taxon>Lysobacteraceae</taxon>
        <taxon>Stenotrophomonas</taxon>
    </lineage>
</organism>
<keyword evidence="4" id="KW-0812">Transmembrane</keyword>
<protein>
    <submittedName>
        <fullName evidence="6">Phage tail protein GpT</fullName>
    </submittedName>
</protein>
<proteinExistence type="predicted"/>
<sequence length="1022" mass="107503">MAERLRLQVMLDAVEKVSGPLKRIMSGAGGATSALKATSAELAGMKRLSGDITNYQRLRTELRGVARSMDDARDRTAAAAATATQLRTDHHALAGEVRAARAVMKLHSNELAAAKKPSAALTAAYNAQKAKLAELEQRYNQSATSLRAANRAVREGEQATTRLTQRERALSGQLEQTRQKLDKAGVSTAQMAGRQRALRSEVAQTTSRLDQQRKQLERLQVIQQRAKAMHSGGMTATMHGAGAMYAGQRMGSGMVGAAMPAIDLQAQVRDIGITAGFSDAQEAALQARLRADALAFGQFAEKIGEGLGVLTANGITGMDQLAQYSPVLAKVSVAANAEMADLGQLIVSLEQMKVPTAEMTGALDALSYAGKEGSFELSDMARWFPQLGPMMKGLGITGRDAVNQLGAALQIARLGAGTNDEAANNLKNYLGKITAPDTIKHFDDAGIDLRARLVDLQKRGIGPLEGSLQLITDYMGTKGPEAAEKFKDAISLEDAEQRAAALEALGNSFSLGELFRDMQAMSFIRPALANRDQMRGIRDGAASATGGIDADWARRMESTSKKLDLFKIQWADLKVELGQQLMPLLAQAAAVGGRAFAWATDFARDNPHITRGLAVMGAGLSFLLVTLGGLLTAGGMAAMGFSQIYKAVGLIANSGALSGVPGMFAKLSRFLPSVASGARMLLPVLGGISWPVLAIGAAVAVVAALVWRYWEPIKAFAVGVWQGVAETGGKALAELSAALAPLAPAWATLTGWIGAAWDWFSKLLVPVASTSEELQNATSYGRMFGEAILGNLRLVIAVVGWVVTGFSWLGQTIGNTIGFVVTGLGHLWDAITGLFRGDWGQVVAALRGGWANVDMFLGGLPARFMAWGADMIQGLVNGIVSRVPLIGETLSGAVNSSLGLFRQLLGINSPSRVFAEYGAFTMQGYALGMNREGNAPLQAIAGVGQRVRVAGAGLAMATAAAPAMAAAGAPAAAAVAPAHYEINIHATAGQDPQAIARAVAAELDRRESARRAGMRSRFSDTD</sequence>
<keyword evidence="1" id="KW-1188">Viral release from host cell</keyword>
<name>A0A0S1B421_9GAMM</name>
<feature type="transmembrane region" description="Helical" evidence="4">
    <location>
        <begin position="644"/>
        <end position="664"/>
    </location>
</feature>
<keyword evidence="7" id="KW-1185">Reference proteome</keyword>
<keyword evidence="2" id="KW-0175">Coiled coil</keyword>
<reference evidence="6 7" key="1">
    <citation type="journal article" date="2015" name="Genome Announc.">
        <title>Complete Genome Sequencing of Stenotrophomonas acidaminiphila ZAC14D2_NAIMI4_2, a Multidrug-Resistant Strain Isolated from Sediments of a Polluted River in Mexico, Uncovers New Antibiotic Resistance Genes and a Novel Class-II Lasso Peptide Biosynthesis Gene Cluster.</title>
        <authorList>
            <person name="Vinuesa P."/>
            <person name="Ochoa-Sanchez L.E."/>
        </authorList>
    </citation>
    <scope>NUCLEOTIDE SEQUENCE [LARGE SCALE GENOMIC DNA]</scope>
    <source>
        <strain evidence="6 7">ZAC14D2_NAIMI4_2</strain>
    </source>
</reference>
<feature type="transmembrane region" description="Helical" evidence="4">
    <location>
        <begin position="684"/>
        <end position="707"/>
    </location>
</feature>
<gene>
    <name evidence="6" type="ORF">AOT14_34060</name>
</gene>
<feature type="transmembrane region" description="Helical" evidence="4">
    <location>
        <begin position="792"/>
        <end position="810"/>
    </location>
</feature>
<dbReference type="Pfam" id="PF10145">
    <property type="entry name" value="PhageMin_Tail"/>
    <property type="match status" value="1"/>
</dbReference>
<dbReference type="Proteomes" id="UP000061010">
    <property type="component" value="Chromosome"/>
</dbReference>
<dbReference type="PANTHER" id="PTHR37813:SF1">
    <property type="entry name" value="FELS-2 PROPHAGE PROTEIN"/>
    <property type="match status" value="1"/>
</dbReference>
<feature type="region of interest" description="Disordered" evidence="3">
    <location>
        <begin position="171"/>
        <end position="210"/>
    </location>
</feature>
<dbReference type="AlphaFoldDB" id="A0A0S1B421"/>
<dbReference type="PANTHER" id="PTHR37813">
    <property type="entry name" value="FELS-2 PROPHAGE PROTEIN"/>
    <property type="match status" value="1"/>
</dbReference>
<evidence type="ECO:0000313" key="7">
    <source>
        <dbReference type="Proteomes" id="UP000061010"/>
    </source>
</evidence>